<dbReference type="InterPro" id="IPR024079">
    <property type="entry name" value="MetalloPept_cat_dom_sf"/>
</dbReference>
<dbReference type="InterPro" id="IPR024653">
    <property type="entry name" value="Peptidase_M10/M27/M57"/>
</dbReference>
<dbReference type="AlphaFoldDB" id="A0AAP2E1G4"/>
<evidence type="ECO:0000313" key="2">
    <source>
        <dbReference type="EMBL" id="MBT1711010.1"/>
    </source>
</evidence>
<dbReference type="GO" id="GO:0008237">
    <property type="term" value="F:metallopeptidase activity"/>
    <property type="evidence" value="ECO:0007669"/>
    <property type="project" value="InterPro"/>
</dbReference>
<dbReference type="Pfam" id="PF12388">
    <property type="entry name" value="Peptidase_M57"/>
    <property type="match status" value="1"/>
</dbReference>
<accession>A0AAP2E1G4</accession>
<reference evidence="2 3" key="1">
    <citation type="submission" date="2021-05" db="EMBL/GenBank/DDBJ databases">
        <title>A Polyphasic approach of four new species of the genus Ohtaekwangia: Ohtaekwangia histidinii sp. nov., Ohtaekwangia cretensis sp. nov., Ohtaekwangia indiensis sp. nov., Ohtaekwangia reichenbachii sp. nov. from diverse environment.</title>
        <authorList>
            <person name="Octaviana S."/>
        </authorList>
    </citation>
    <scope>NUCLEOTIDE SEQUENCE [LARGE SCALE GENOMIC DNA]</scope>
    <source>
        <strain evidence="2 3">PWU5</strain>
    </source>
</reference>
<sequence length="394" mass="43450">MYHQKLVTKNILSLFIIVLLFLSSCEKESDVDPAGASANDIAVLKSFLSEFSGESVSDVTFKNKKFTIGGDIVLSLDDARNYYAKSLTEENPGGRTQQRKWTTYLGASTISNIKLTINEGVPAEWRNATYAAIANWNASDSKVHIEEGLGGADDAGKVTVFMQALEPNAIASAEFPGTQGPPFYPQAIRINPAYNSIGYSQKVATLTHELGHIFGFMHTDVNEGALITDTPVSDPASIMNHVVGNWNGFSFYDQVAIASAYPRKLNTRKFLRYYSSANTDHFYTIHPNEMGPTGNGWVFEGGAGYIFGAQASGTVPLYRYYDAVTKDHFYTMNFGEVSWTYEGIAGYVSATATSETRPLYRYFNTATQDHFYTVNQGEVSGPQWNNEGIACYVY</sequence>
<dbReference type="Proteomes" id="UP001319080">
    <property type="component" value="Unassembled WGS sequence"/>
</dbReference>
<evidence type="ECO:0000259" key="1">
    <source>
        <dbReference type="Pfam" id="PF18885"/>
    </source>
</evidence>
<keyword evidence="3" id="KW-1185">Reference proteome</keyword>
<comment type="caution">
    <text evidence="2">The sequence shown here is derived from an EMBL/GenBank/DDBJ whole genome shotgun (WGS) entry which is preliminary data.</text>
</comment>
<evidence type="ECO:0000313" key="3">
    <source>
        <dbReference type="Proteomes" id="UP001319080"/>
    </source>
</evidence>
<name>A0AAP2E1G4_9BACT</name>
<dbReference type="SUPFAM" id="SSF55486">
    <property type="entry name" value="Metalloproteases ('zincins'), catalytic domain"/>
    <property type="match status" value="1"/>
</dbReference>
<dbReference type="RefSeq" id="WP_254086588.1">
    <property type="nucleotide sequence ID" value="NZ_JAHESE010000028.1"/>
</dbReference>
<proteinExistence type="predicted"/>
<organism evidence="2 3">
    <name type="scientific">Dawidia cretensis</name>
    <dbReference type="NCBI Taxonomy" id="2782350"/>
    <lineage>
        <taxon>Bacteria</taxon>
        <taxon>Pseudomonadati</taxon>
        <taxon>Bacteroidota</taxon>
        <taxon>Cytophagia</taxon>
        <taxon>Cytophagales</taxon>
        <taxon>Chryseotaleaceae</taxon>
        <taxon>Dawidia</taxon>
    </lineage>
</organism>
<dbReference type="EMBL" id="JAHESE010000028">
    <property type="protein sequence ID" value="MBT1711010.1"/>
    <property type="molecule type" value="Genomic_DNA"/>
</dbReference>
<gene>
    <name evidence="2" type="ORF">KK062_22395</name>
</gene>
<protein>
    <recommendedName>
        <fullName evidence="1">DUF5648 domain-containing protein</fullName>
    </recommendedName>
</protein>
<feature type="domain" description="DUF5648" evidence="1">
    <location>
        <begin position="338"/>
        <end position="393"/>
    </location>
</feature>
<dbReference type="Pfam" id="PF18885">
    <property type="entry name" value="DUF5648"/>
    <property type="match status" value="2"/>
</dbReference>
<feature type="domain" description="DUF5648" evidence="1">
    <location>
        <begin position="254"/>
        <end position="336"/>
    </location>
</feature>
<dbReference type="InterPro" id="IPR043708">
    <property type="entry name" value="DUF5648"/>
</dbReference>
<dbReference type="Gene3D" id="3.40.390.10">
    <property type="entry name" value="Collagenase (Catalytic Domain)"/>
    <property type="match status" value="1"/>
</dbReference>
<dbReference type="PROSITE" id="PS51257">
    <property type="entry name" value="PROKAR_LIPOPROTEIN"/>
    <property type="match status" value="1"/>
</dbReference>